<sequence length="155" mass="17359">MLYTTACTTTKPIQVASTKPIKLASNEPTPIGGGNPEVINDCFGLKKAEKEHCFNHFFPKHNLLIHPNHGKIIRLAGRGDSVERRDLNLTSDDELVLLYLDTTHVKLPLHSNVEASLFSYHKNTVVLNIDAKEIEDKIILTDNDGTIILEYTVNR</sequence>
<reference evidence="1" key="1">
    <citation type="submission" date="2020-01" db="EMBL/GenBank/DDBJ databases">
        <authorList>
            <person name="Meier V. D."/>
            <person name="Meier V D."/>
        </authorList>
    </citation>
    <scope>NUCLEOTIDE SEQUENCE</scope>
    <source>
        <strain evidence="1">HLG_WM_MAG_06</strain>
    </source>
</reference>
<accession>A0A6S6S6Y1</accession>
<proteinExistence type="predicted"/>
<dbReference type="AlphaFoldDB" id="A0A6S6S6Y1"/>
<dbReference type="EMBL" id="CACVAP010000011">
    <property type="protein sequence ID" value="CAA6798857.1"/>
    <property type="molecule type" value="Genomic_DNA"/>
</dbReference>
<name>A0A6S6S6Y1_9BACT</name>
<protein>
    <submittedName>
        <fullName evidence="1">Uncharacterized protein</fullName>
    </submittedName>
</protein>
<evidence type="ECO:0000313" key="1">
    <source>
        <dbReference type="EMBL" id="CAA6798857.1"/>
    </source>
</evidence>
<organism evidence="1">
    <name type="scientific">uncultured Sulfurovum sp</name>
    <dbReference type="NCBI Taxonomy" id="269237"/>
    <lineage>
        <taxon>Bacteria</taxon>
        <taxon>Pseudomonadati</taxon>
        <taxon>Campylobacterota</taxon>
        <taxon>Epsilonproteobacteria</taxon>
        <taxon>Campylobacterales</taxon>
        <taxon>Sulfurovaceae</taxon>
        <taxon>Sulfurovum</taxon>
        <taxon>environmental samples</taxon>
    </lineage>
</organism>
<gene>
    <name evidence="1" type="ORF">HELGO_WM2333</name>
</gene>